<comment type="caution">
    <text evidence="2">The sequence shown here is derived from an EMBL/GenBank/DDBJ whole genome shotgun (WGS) entry which is preliminary data.</text>
</comment>
<dbReference type="EMBL" id="CAJNNW010028709">
    <property type="protein sequence ID" value="CAE8697299.1"/>
    <property type="molecule type" value="Genomic_DNA"/>
</dbReference>
<evidence type="ECO:0000313" key="3">
    <source>
        <dbReference type="Proteomes" id="UP000626109"/>
    </source>
</evidence>
<feature type="compositionally biased region" description="Low complexity" evidence="1">
    <location>
        <begin position="74"/>
        <end position="88"/>
    </location>
</feature>
<evidence type="ECO:0000313" key="2">
    <source>
        <dbReference type="EMBL" id="CAE8697299.1"/>
    </source>
</evidence>
<proteinExistence type="predicted"/>
<feature type="region of interest" description="Disordered" evidence="1">
    <location>
        <begin position="69"/>
        <end position="88"/>
    </location>
</feature>
<gene>
    <name evidence="2" type="ORF">PGLA2088_LOCUS30234</name>
</gene>
<accession>A0A813K9A3</accession>
<dbReference type="Proteomes" id="UP000626109">
    <property type="component" value="Unassembled WGS sequence"/>
</dbReference>
<name>A0A813K9A3_POLGL</name>
<organism evidence="2 3">
    <name type="scientific">Polarella glacialis</name>
    <name type="common">Dinoflagellate</name>
    <dbReference type="NCBI Taxonomy" id="89957"/>
    <lineage>
        <taxon>Eukaryota</taxon>
        <taxon>Sar</taxon>
        <taxon>Alveolata</taxon>
        <taxon>Dinophyceae</taxon>
        <taxon>Suessiales</taxon>
        <taxon>Suessiaceae</taxon>
        <taxon>Polarella</taxon>
    </lineage>
</organism>
<feature type="region of interest" description="Disordered" evidence="1">
    <location>
        <begin position="1"/>
        <end position="36"/>
    </location>
</feature>
<evidence type="ECO:0000256" key="1">
    <source>
        <dbReference type="SAM" id="MobiDB-lite"/>
    </source>
</evidence>
<sequence length="171" mass="18042">MAVRATSALAEDVQRGYDASSGSDQRPRSHGLSQDPTHWRQQAALALQAMGECGGGRLVALAGADAARHKQRMGEQSSGASRSGRQGALGASLLPGRYQRAATLSTPMALMWQIAANPVNAPQRGADAPEDPRFRALVTQTTPPVLLLELNAVATFNMMDADLAADMLFAM</sequence>
<dbReference type="AlphaFoldDB" id="A0A813K9A3"/>
<protein>
    <submittedName>
        <fullName evidence="2">Uncharacterized protein</fullName>
    </submittedName>
</protein>
<feature type="non-terminal residue" evidence="2">
    <location>
        <position position="171"/>
    </location>
</feature>
<reference evidence="2" key="1">
    <citation type="submission" date="2021-02" db="EMBL/GenBank/DDBJ databases">
        <authorList>
            <person name="Dougan E. K."/>
            <person name="Rhodes N."/>
            <person name="Thang M."/>
            <person name="Chan C."/>
        </authorList>
    </citation>
    <scope>NUCLEOTIDE SEQUENCE</scope>
</reference>